<gene>
    <name evidence="2" type="ORF">J2Z75_004335</name>
</gene>
<name>A0ABS4ES91_9HYPH</name>
<keyword evidence="3" id="KW-1185">Reference proteome</keyword>
<comment type="caution">
    <text evidence="2">The sequence shown here is derived from an EMBL/GenBank/DDBJ whole genome shotgun (WGS) entry which is preliminary data.</text>
</comment>
<evidence type="ECO:0000313" key="2">
    <source>
        <dbReference type="EMBL" id="MBP1860814.1"/>
    </source>
</evidence>
<organism evidence="2 3">
    <name type="scientific">Rhizobium herbae</name>
    <dbReference type="NCBI Taxonomy" id="508661"/>
    <lineage>
        <taxon>Bacteria</taxon>
        <taxon>Pseudomonadati</taxon>
        <taxon>Pseudomonadota</taxon>
        <taxon>Alphaproteobacteria</taxon>
        <taxon>Hyphomicrobiales</taxon>
        <taxon>Rhizobiaceae</taxon>
        <taxon>Rhizobium/Agrobacterium group</taxon>
        <taxon>Rhizobium</taxon>
    </lineage>
</organism>
<dbReference type="Proteomes" id="UP000823786">
    <property type="component" value="Unassembled WGS sequence"/>
</dbReference>
<proteinExistence type="predicted"/>
<dbReference type="RefSeq" id="WP_209854813.1">
    <property type="nucleotide sequence ID" value="NZ_JAGGJV010000008.1"/>
</dbReference>
<evidence type="ECO:0000256" key="1">
    <source>
        <dbReference type="SAM" id="SignalP"/>
    </source>
</evidence>
<feature type="chain" id="PRO_5047408314" evidence="1">
    <location>
        <begin position="23"/>
        <end position="109"/>
    </location>
</feature>
<protein>
    <submittedName>
        <fullName evidence="2">Uncharacterized protein</fullName>
    </submittedName>
</protein>
<reference evidence="2 3" key="1">
    <citation type="submission" date="2021-03" db="EMBL/GenBank/DDBJ databases">
        <title>Genomic Encyclopedia of Type Strains, Phase IV (KMG-IV): sequencing the most valuable type-strain genomes for metagenomic binning, comparative biology and taxonomic classification.</title>
        <authorList>
            <person name="Goeker M."/>
        </authorList>
    </citation>
    <scope>NUCLEOTIDE SEQUENCE [LARGE SCALE GENOMIC DNA]</scope>
    <source>
        <strain evidence="2 3">DSM 26427</strain>
    </source>
</reference>
<feature type="signal peptide" evidence="1">
    <location>
        <begin position="1"/>
        <end position="22"/>
    </location>
</feature>
<keyword evidence="1" id="KW-0732">Signal</keyword>
<sequence length="109" mass="11207">MKAVVKIAFAAAISAMSMGGYAAAQTATPMVADDMLTIVNVGSETNASTDTSSIPATYRNPSPESITKAQTEIQNDPALMASLVAKNVQLENVIGIQTAANGGKVVYTK</sequence>
<dbReference type="EMBL" id="JAGGJV010000008">
    <property type="protein sequence ID" value="MBP1860814.1"/>
    <property type="molecule type" value="Genomic_DNA"/>
</dbReference>
<accession>A0ABS4ES91</accession>
<evidence type="ECO:0000313" key="3">
    <source>
        <dbReference type="Proteomes" id="UP000823786"/>
    </source>
</evidence>